<protein>
    <recommendedName>
        <fullName evidence="6">Integral membrane protein</fullName>
    </recommendedName>
</protein>
<dbReference type="EMBL" id="JAVRFH010000008">
    <property type="protein sequence ID" value="MDT0610654.1"/>
    <property type="molecule type" value="Genomic_DNA"/>
</dbReference>
<sequence length="173" mass="17408">MFFVLLPAVLVAVVSAVALAGHGGSVLAARPARGPGAGTPLHALAAFAGAAALTAYAWGLLHVTGAVMESNGGADSAPAPPCRMPGHEDRARHVVDQSVSFLPPGFVCETSDGDGYTTDDVPGYVNPAVAVLALTGAGSAIAAGYATERRARAGGGRDRALERPRRPRLRCGA</sequence>
<keyword evidence="2" id="KW-0472">Membrane</keyword>
<evidence type="ECO:0000256" key="1">
    <source>
        <dbReference type="SAM" id="MobiDB-lite"/>
    </source>
</evidence>
<keyword evidence="3" id="KW-0732">Signal</keyword>
<accession>A0ABU3AKE8</accession>
<keyword evidence="2" id="KW-1133">Transmembrane helix</keyword>
<organism evidence="4 5">
    <name type="scientific">Streptomyces lancefieldiae</name>
    <dbReference type="NCBI Taxonomy" id="3075520"/>
    <lineage>
        <taxon>Bacteria</taxon>
        <taxon>Bacillati</taxon>
        <taxon>Actinomycetota</taxon>
        <taxon>Actinomycetes</taxon>
        <taxon>Kitasatosporales</taxon>
        <taxon>Streptomycetaceae</taxon>
        <taxon>Streptomyces</taxon>
    </lineage>
</organism>
<feature type="signal peptide" evidence="3">
    <location>
        <begin position="1"/>
        <end position="20"/>
    </location>
</feature>
<evidence type="ECO:0008006" key="6">
    <source>
        <dbReference type="Google" id="ProtNLM"/>
    </source>
</evidence>
<feature type="compositionally biased region" description="Basic and acidic residues" evidence="1">
    <location>
        <begin position="152"/>
        <end position="164"/>
    </location>
</feature>
<keyword evidence="5" id="KW-1185">Reference proteome</keyword>
<dbReference type="Proteomes" id="UP001180724">
    <property type="component" value="Unassembled WGS sequence"/>
</dbReference>
<comment type="caution">
    <text evidence="4">The sequence shown here is derived from an EMBL/GenBank/DDBJ whole genome shotgun (WGS) entry which is preliminary data.</text>
</comment>
<evidence type="ECO:0000313" key="4">
    <source>
        <dbReference type="EMBL" id="MDT0610654.1"/>
    </source>
</evidence>
<reference evidence="4" key="1">
    <citation type="submission" date="2024-05" db="EMBL/GenBank/DDBJ databases">
        <title>30 novel species of actinomycetes from the DSMZ collection.</title>
        <authorList>
            <person name="Nouioui I."/>
        </authorList>
    </citation>
    <scope>NUCLEOTIDE SEQUENCE</scope>
    <source>
        <strain evidence="4">DSM 40712</strain>
    </source>
</reference>
<gene>
    <name evidence="4" type="ORF">RM812_10490</name>
</gene>
<evidence type="ECO:0000256" key="2">
    <source>
        <dbReference type="SAM" id="Phobius"/>
    </source>
</evidence>
<name>A0ABU3AKE8_9ACTN</name>
<feature type="chain" id="PRO_5046078984" description="Integral membrane protein" evidence="3">
    <location>
        <begin position="21"/>
        <end position="173"/>
    </location>
</feature>
<feature type="region of interest" description="Disordered" evidence="1">
    <location>
        <begin position="152"/>
        <end position="173"/>
    </location>
</feature>
<feature type="transmembrane region" description="Helical" evidence="2">
    <location>
        <begin position="44"/>
        <end position="61"/>
    </location>
</feature>
<dbReference type="RefSeq" id="WP_311572168.1">
    <property type="nucleotide sequence ID" value="NZ_JAVRFH010000008.1"/>
</dbReference>
<keyword evidence="2" id="KW-0812">Transmembrane</keyword>
<evidence type="ECO:0000256" key="3">
    <source>
        <dbReference type="SAM" id="SignalP"/>
    </source>
</evidence>
<proteinExistence type="predicted"/>
<evidence type="ECO:0000313" key="5">
    <source>
        <dbReference type="Proteomes" id="UP001180724"/>
    </source>
</evidence>